<dbReference type="EMBL" id="GEBQ01023866">
    <property type="protein sequence ID" value="JAT16111.1"/>
    <property type="molecule type" value="Transcribed_RNA"/>
</dbReference>
<protein>
    <recommendedName>
        <fullName evidence="3">DDE Tnp4 domain-containing protein</fullName>
    </recommendedName>
</protein>
<dbReference type="GO" id="GO:0046872">
    <property type="term" value="F:metal ion binding"/>
    <property type="evidence" value="ECO:0007669"/>
    <property type="project" value="UniProtKB-KW"/>
</dbReference>
<evidence type="ECO:0000256" key="2">
    <source>
        <dbReference type="ARBA" id="ARBA00022723"/>
    </source>
</evidence>
<dbReference type="InterPro" id="IPR027806">
    <property type="entry name" value="HARBI1_dom"/>
</dbReference>
<reference evidence="4" key="1">
    <citation type="submission" date="2015-11" db="EMBL/GenBank/DDBJ databases">
        <title>De novo transcriptome assembly of four potential Pierce s Disease insect vectors from Arizona vineyards.</title>
        <authorList>
            <person name="Tassone E.E."/>
        </authorList>
    </citation>
    <scope>NUCLEOTIDE SEQUENCE</scope>
</reference>
<gene>
    <name evidence="4" type="ORF">g.90</name>
</gene>
<evidence type="ECO:0000259" key="3">
    <source>
        <dbReference type="Pfam" id="PF13359"/>
    </source>
</evidence>
<proteinExistence type="predicted"/>
<comment type="cofactor">
    <cofactor evidence="1">
        <name>a divalent metal cation</name>
        <dbReference type="ChEBI" id="CHEBI:60240"/>
    </cofactor>
</comment>
<evidence type="ECO:0000256" key="1">
    <source>
        <dbReference type="ARBA" id="ARBA00001968"/>
    </source>
</evidence>
<keyword evidence="2" id="KW-0479">Metal-binding</keyword>
<organism evidence="4">
    <name type="scientific">Graphocephala atropunctata</name>
    <dbReference type="NCBI Taxonomy" id="36148"/>
    <lineage>
        <taxon>Eukaryota</taxon>
        <taxon>Metazoa</taxon>
        <taxon>Ecdysozoa</taxon>
        <taxon>Arthropoda</taxon>
        <taxon>Hexapoda</taxon>
        <taxon>Insecta</taxon>
        <taxon>Pterygota</taxon>
        <taxon>Neoptera</taxon>
        <taxon>Paraneoptera</taxon>
        <taxon>Hemiptera</taxon>
        <taxon>Auchenorrhyncha</taxon>
        <taxon>Membracoidea</taxon>
        <taxon>Cicadellidae</taxon>
        <taxon>Cicadellinae</taxon>
        <taxon>Cicadellini</taxon>
        <taxon>Graphocephala</taxon>
    </lineage>
</organism>
<evidence type="ECO:0000313" key="4">
    <source>
        <dbReference type="EMBL" id="JAT16111.1"/>
    </source>
</evidence>
<dbReference type="Pfam" id="PF13359">
    <property type="entry name" value="DDE_Tnp_4"/>
    <property type="match status" value="1"/>
</dbReference>
<feature type="non-terminal residue" evidence="4">
    <location>
        <position position="162"/>
    </location>
</feature>
<accession>A0A1B6KXI9</accession>
<dbReference type="AlphaFoldDB" id="A0A1B6KXI9"/>
<feature type="domain" description="DDE Tnp4" evidence="3">
    <location>
        <begin position="1"/>
        <end position="76"/>
    </location>
</feature>
<name>A0A1B6KXI9_9HEMI</name>
<sequence>MTDDAFALRKDLLKPFPMKNLTYEQRVFNYKLSRARRVVENAFGILATRFRVFHTTISFKPCKVVDIVLACVGVHNFLRRKCRKNYTRTSALDREDTENGTVVEGEWRQDPVLDEISGTEKKNLANLQLLQKPAGSSTCATLREKVVLNDRIRWCSTLLHNK</sequence>